<dbReference type="PROSITE" id="PS50158">
    <property type="entry name" value="ZF_CCHC"/>
    <property type="match status" value="1"/>
</dbReference>
<evidence type="ECO:0000256" key="1">
    <source>
        <dbReference type="PROSITE-ProRule" id="PRU00047"/>
    </source>
</evidence>
<dbReference type="InterPro" id="IPR056924">
    <property type="entry name" value="SH3_Tf2-1"/>
</dbReference>
<dbReference type="SMART" id="SM00343">
    <property type="entry name" value="ZnF_C2HC"/>
    <property type="match status" value="2"/>
</dbReference>
<dbReference type="SUPFAM" id="SSF53098">
    <property type="entry name" value="Ribonuclease H-like"/>
    <property type="match status" value="1"/>
</dbReference>
<feature type="region of interest" description="Disordered" evidence="2">
    <location>
        <begin position="233"/>
        <end position="263"/>
    </location>
</feature>
<dbReference type="Pfam" id="PF24626">
    <property type="entry name" value="SH3_Tf2-1"/>
    <property type="match status" value="1"/>
</dbReference>
<dbReference type="AlphaFoldDB" id="A0A9R1W822"/>
<name>A0A9R1W822_LACSA</name>
<dbReference type="GO" id="GO:0008270">
    <property type="term" value="F:zinc ion binding"/>
    <property type="evidence" value="ECO:0007669"/>
    <property type="project" value="UniProtKB-KW"/>
</dbReference>
<dbReference type="InterPro" id="IPR001878">
    <property type="entry name" value="Znf_CCHC"/>
</dbReference>
<dbReference type="EMBL" id="NBSK02000003">
    <property type="protein sequence ID" value="KAJ0218849.1"/>
    <property type="molecule type" value="Genomic_DNA"/>
</dbReference>
<keyword evidence="1" id="KW-0862">Zinc</keyword>
<gene>
    <name evidence="5" type="ORF">LSAT_V11C300154690</name>
</gene>
<dbReference type="GO" id="GO:0003676">
    <property type="term" value="F:nucleic acid binding"/>
    <property type="evidence" value="ECO:0007669"/>
    <property type="project" value="InterPro"/>
</dbReference>
<protein>
    <recommendedName>
        <fullName evidence="7">CCHC-type domain-containing protein</fullName>
    </recommendedName>
</protein>
<reference evidence="5 6" key="1">
    <citation type="journal article" date="2017" name="Nat. Commun.">
        <title>Genome assembly with in vitro proximity ligation data and whole-genome triplication in lettuce.</title>
        <authorList>
            <person name="Reyes-Chin-Wo S."/>
            <person name="Wang Z."/>
            <person name="Yang X."/>
            <person name="Kozik A."/>
            <person name="Arikit S."/>
            <person name="Song C."/>
            <person name="Xia L."/>
            <person name="Froenicke L."/>
            <person name="Lavelle D.O."/>
            <person name="Truco M.J."/>
            <person name="Xia R."/>
            <person name="Zhu S."/>
            <person name="Xu C."/>
            <person name="Xu H."/>
            <person name="Xu X."/>
            <person name="Cox K."/>
            <person name="Korf I."/>
            <person name="Meyers B.C."/>
            <person name="Michelmore R.W."/>
        </authorList>
    </citation>
    <scope>NUCLEOTIDE SEQUENCE [LARGE SCALE GENOMIC DNA]</scope>
    <source>
        <strain evidence="6">cv. Salinas</strain>
        <tissue evidence="5">Seedlings</tissue>
    </source>
</reference>
<dbReference type="PANTHER" id="PTHR46148:SF59">
    <property type="entry name" value="NUCLEOTIDYLTRANSFERASE, RIBONUCLEASE H"/>
    <property type="match status" value="1"/>
</dbReference>
<dbReference type="SUPFAM" id="SSF57756">
    <property type="entry name" value="Retrovirus zinc finger-like domains"/>
    <property type="match status" value="1"/>
</dbReference>
<keyword evidence="6" id="KW-1185">Reference proteome</keyword>
<evidence type="ECO:0000259" key="4">
    <source>
        <dbReference type="PROSITE" id="PS50994"/>
    </source>
</evidence>
<dbReference type="Pfam" id="PF19259">
    <property type="entry name" value="Ty3_capsid"/>
    <property type="match status" value="1"/>
</dbReference>
<evidence type="ECO:0008006" key="7">
    <source>
        <dbReference type="Google" id="ProtNLM"/>
    </source>
</evidence>
<accession>A0A9R1W822</accession>
<dbReference type="PROSITE" id="PS50994">
    <property type="entry name" value="INTEGRASE"/>
    <property type="match status" value="1"/>
</dbReference>
<dbReference type="PANTHER" id="PTHR46148">
    <property type="entry name" value="CHROMO DOMAIN-CONTAINING PROTEIN"/>
    <property type="match status" value="1"/>
</dbReference>
<organism evidence="5 6">
    <name type="scientific">Lactuca sativa</name>
    <name type="common">Garden lettuce</name>
    <dbReference type="NCBI Taxonomy" id="4236"/>
    <lineage>
        <taxon>Eukaryota</taxon>
        <taxon>Viridiplantae</taxon>
        <taxon>Streptophyta</taxon>
        <taxon>Embryophyta</taxon>
        <taxon>Tracheophyta</taxon>
        <taxon>Spermatophyta</taxon>
        <taxon>Magnoliopsida</taxon>
        <taxon>eudicotyledons</taxon>
        <taxon>Gunneridae</taxon>
        <taxon>Pentapetalae</taxon>
        <taxon>asterids</taxon>
        <taxon>campanulids</taxon>
        <taxon>Asterales</taxon>
        <taxon>Asteraceae</taxon>
        <taxon>Cichorioideae</taxon>
        <taxon>Cichorieae</taxon>
        <taxon>Lactucinae</taxon>
        <taxon>Lactuca</taxon>
    </lineage>
</organism>
<feature type="domain" description="Integrase catalytic" evidence="4">
    <location>
        <begin position="451"/>
        <end position="617"/>
    </location>
</feature>
<dbReference type="InterPro" id="IPR036875">
    <property type="entry name" value="Znf_CCHC_sf"/>
</dbReference>
<evidence type="ECO:0000313" key="5">
    <source>
        <dbReference type="EMBL" id="KAJ0218849.1"/>
    </source>
</evidence>
<proteinExistence type="predicted"/>
<dbReference type="CDD" id="cd00303">
    <property type="entry name" value="retropepsin_like"/>
    <property type="match status" value="1"/>
</dbReference>
<sequence>MSGRPSRGRPQNKTPDVAQMVAQQLMQAIPNIVTQVTVGLNANQGSSGGNRGNNERECNYKSFMACKTKEFHGKEGAVGLLKWIDSMESVLHISKCLERNNVEYASCLFQDRALTWWNTLVQTRGRTTAYQLTWEDLKKLLIEEYCPKDELQKLESEFWNHSMVGIQIEKYTVRFHELAKLVPHMVTLEEKRIDRYIWGLAPEIRGMVTSANPTTIQSAVSLANRLTNDVIRMGASTKESSSSKRKPADQGEKKYGGKSGRKHKVSRNFMVRAQEQEPVKTQEREVQERKQYSGPLPKCNKCNFHHKGACPVCQNCKQTGHYSKYCKVNKEEKRACYECGSTDHLRRACPKLNKGPGNNGEGQARQNFQGNHVGWPRGVAFVIGAEEARQNPEVITGTFLLNNHFASVIFDVGADRSFVSLAFRPLIGLKSKKMRNSYAIELADGYEIRANDIIPGCTLNLDDKLFSIDLIPIELCSFDVIVGMDWLSKNRADIGCYEKVIRVPLPNGETLIIHAKQLKEILVVQNYPEVFPVELPGLPPRRQRALGTKIDLSTAYHPQTDGQTERTIQTLEDMLRACVIEFKGNWDTHLPLVEFSYNNSYHTSIQCAPYEALYGRKCRSPLCWTEIGDRQLTRLELIQETSDKIAIIKDRLKAARDRQKSYVDNRRKPLEFQVRDKVLLKVSPWKGLVRFRKKGKLSPRYVGPFEVIERIGPVAYKIQLPQELSAIHDTFHVSNLKKCLADETLIVPLEEFKINDKLNFVEEPIEILDREVKQLKRSKIPIMKVRWNSKRGPEYTWECEDFMKEKYPQLFPCDDKR</sequence>
<evidence type="ECO:0000259" key="3">
    <source>
        <dbReference type="PROSITE" id="PS50158"/>
    </source>
</evidence>
<keyword evidence="1" id="KW-0479">Metal-binding</keyword>
<dbReference type="Gene3D" id="4.10.60.10">
    <property type="entry name" value="Zinc finger, CCHC-type"/>
    <property type="match status" value="1"/>
</dbReference>
<keyword evidence="1" id="KW-0863">Zinc-finger</keyword>
<dbReference type="Gene3D" id="3.30.420.10">
    <property type="entry name" value="Ribonuclease H-like superfamily/Ribonuclease H"/>
    <property type="match status" value="1"/>
</dbReference>
<feature type="domain" description="CCHC-type" evidence="3">
    <location>
        <begin position="336"/>
        <end position="351"/>
    </location>
</feature>
<dbReference type="SUPFAM" id="SSF50630">
    <property type="entry name" value="Acid proteases"/>
    <property type="match status" value="1"/>
</dbReference>
<dbReference type="InterPro" id="IPR001584">
    <property type="entry name" value="Integrase_cat-core"/>
</dbReference>
<feature type="compositionally biased region" description="Basic and acidic residues" evidence="2">
    <location>
        <begin position="246"/>
        <end position="255"/>
    </location>
</feature>
<evidence type="ECO:0000313" key="6">
    <source>
        <dbReference type="Proteomes" id="UP000235145"/>
    </source>
</evidence>
<dbReference type="InterPro" id="IPR021109">
    <property type="entry name" value="Peptidase_aspartic_dom_sf"/>
</dbReference>
<dbReference type="Proteomes" id="UP000235145">
    <property type="component" value="Unassembled WGS sequence"/>
</dbReference>
<dbReference type="InterPro" id="IPR045358">
    <property type="entry name" value="Ty3_capsid"/>
</dbReference>
<dbReference type="InterPro" id="IPR012337">
    <property type="entry name" value="RNaseH-like_sf"/>
</dbReference>
<dbReference type="Pfam" id="PF00098">
    <property type="entry name" value="zf-CCHC"/>
    <property type="match status" value="1"/>
</dbReference>
<evidence type="ECO:0000256" key="2">
    <source>
        <dbReference type="SAM" id="MobiDB-lite"/>
    </source>
</evidence>
<dbReference type="GO" id="GO:0015074">
    <property type="term" value="P:DNA integration"/>
    <property type="evidence" value="ECO:0007669"/>
    <property type="project" value="InterPro"/>
</dbReference>
<dbReference type="InterPro" id="IPR036397">
    <property type="entry name" value="RNaseH_sf"/>
</dbReference>
<dbReference type="Pfam" id="PF08284">
    <property type="entry name" value="RVP_2"/>
    <property type="match status" value="1"/>
</dbReference>
<comment type="caution">
    <text evidence="5">The sequence shown here is derived from an EMBL/GenBank/DDBJ whole genome shotgun (WGS) entry which is preliminary data.</text>
</comment>
<dbReference type="Gene3D" id="2.40.70.10">
    <property type="entry name" value="Acid Proteases"/>
    <property type="match status" value="1"/>
</dbReference>